<protein>
    <recommendedName>
        <fullName evidence="1">Glutamate synthase central-N domain-containing protein</fullName>
    </recommendedName>
</protein>
<proteinExistence type="predicted"/>
<comment type="caution">
    <text evidence="2">The sequence shown here is derived from an EMBL/GenBank/DDBJ whole genome shotgun (WGS) entry which is preliminary data.</text>
</comment>
<accession>A0ABD4Q4Y8</accession>
<dbReference type="InterPro" id="IPR013785">
    <property type="entry name" value="Aldolase_TIM"/>
</dbReference>
<dbReference type="SUPFAM" id="SSF51395">
    <property type="entry name" value="FMN-linked oxidoreductases"/>
    <property type="match status" value="1"/>
</dbReference>
<dbReference type="EMBL" id="JAGIZI010000428">
    <property type="protein sequence ID" value="MBP0685689.1"/>
    <property type="molecule type" value="Genomic_DNA"/>
</dbReference>
<reference evidence="2 3" key="1">
    <citation type="submission" date="2021-03" db="EMBL/GenBank/DDBJ databases">
        <title>Whole Genome Sequencing of Mycobacterium tuberculosis clinical isolates from Arunachal Pradesh, India.</title>
        <authorList>
            <person name="Singh S."/>
            <person name="Mudliar S.R."/>
            <person name="Kulsum U."/>
            <person name="Rufai S.B."/>
            <person name="Singh P.K."/>
            <person name="Umpo M."/>
            <person name="Nyori M."/>
        </authorList>
    </citation>
    <scope>NUCLEOTIDE SEQUENCE [LARGE SCALE GENOMIC DNA]</scope>
    <source>
        <strain evidence="2 3">OMICS/BPL/0142/20/SP</strain>
    </source>
</reference>
<feature type="non-terminal residue" evidence="2">
    <location>
        <position position="83"/>
    </location>
</feature>
<evidence type="ECO:0000259" key="1">
    <source>
        <dbReference type="Pfam" id="PF04898"/>
    </source>
</evidence>
<evidence type="ECO:0000313" key="2">
    <source>
        <dbReference type="EMBL" id="MBP0685689.1"/>
    </source>
</evidence>
<evidence type="ECO:0000313" key="3">
    <source>
        <dbReference type="Proteomes" id="UP000671119"/>
    </source>
</evidence>
<gene>
    <name evidence="2" type="ORF">J8J21_21840</name>
</gene>
<feature type="domain" description="Glutamate synthase central-N" evidence="1">
    <location>
        <begin position="3"/>
        <end position="83"/>
    </location>
</feature>
<name>A0ABD4Q4Y8_MYCTX</name>
<dbReference type="Pfam" id="PF04898">
    <property type="entry name" value="Glu_syn_central"/>
    <property type="match status" value="1"/>
</dbReference>
<dbReference type="Gene3D" id="3.20.20.70">
    <property type="entry name" value="Aldolase class I"/>
    <property type="match status" value="1"/>
</dbReference>
<dbReference type="Proteomes" id="UP000671119">
    <property type="component" value="Unassembled WGS sequence"/>
</dbReference>
<sequence length="83" mass="9116">STLYTGDLESSLNELGNRAIQAVHEGAKILVLDDTSLTHENSYAMPILLALSHVHQLLIREGLRMETSLIAQSGETREVHHVA</sequence>
<dbReference type="AlphaFoldDB" id="A0ABD4Q4Y8"/>
<dbReference type="InterPro" id="IPR006982">
    <property type="entry name" value="Glu_synth_centr_N"/>
</dbReference>
<feature type="non-terminal residue" evidence="2">
    <location>
        <position position="1"/>
    </location>
</feature>
<organism evidence="2 3">
    <name type="scientific">Mycobacterium tuberculosis</name>
    <dbReference type="NCBI Taxonomy" id="1773"/>
    <lineage>
        <taxon>Bacteria</taxon>
        <taxon>Bacillati</taxon>
        <taxon>Actinomycetota</taxon>
        <taxon>Actinomycetes</taxon>
        <taxon>Mycobacteriales</taxon>
        <taxon>Mycobacteriaceae</taxon>
        <taxon>Mycobacterium</taxon>
        <taxon>Mycobacterium tuberculosis complex</taxon>
    </lineage>
</organism>